<gene>
    <name evidence="3" type="ORF">CAL29_02890</name>
</gene>
<sequence length="84" mass="9178">MKTYRLVLRPVLAAVACATIAACADNPPRQADMDYRSQPSPTTQGTSNAPGSSGQRLTIQSGEGERLNLPWFVRDTQDWINNSN</sequence>
<reference evidence="4" key="1">
    <citation type="submission" date="2017-05" db="EMBL/GenBank/DDBJ databases">
        <title>Complete and WGS of Bordetella genogroups.</title>
        <authorList>
            <person name="Spilker T."/>
            <person name="Lipuma J."/>
        </authorList>
    </citation>
    <scope>NUCLEOTIDE SEQUENCE [LARGE SCALE GENOMIC DNA]</scope>
    <source>
        <strain evidence="4">AU16122</strain>
    </source>
</reference>
<dbReference type="OrthoDB" id="8637348at2"/>
<feature type="region of interest" description="Disordered" evidence="1">
    <location>
        <begin position="26"/>
        <end position="63"/>
    </location>
</feature>
<organism evidence="3 4">
    <name type="scientific">Bordetella genomosp. 10</name>
    <dbReference type="NCBI Taxonomy" id="1416804"/>
    <lineage>
        <taxon>Bacteria</taxon>
        <taxon>Pseudomonadati</taxon>
        <taxon>Pseudomonadota</taxon>
        <taxon>Betaproteobacteria</taxon>
        <taxon>Burkholderiales</taxon>
        <taxon>Alcaligenaceae</taxon>
        <taxon>Bordetella</taxon>
    </lineage>
</organism>
<keyword evidence="4" id="KW-1185">Reference proteome</keyword>
<dbReference type="EMBL" id="NEVM01000001">
    <property type="protein sequence ID" value="OZI37380.1"/>
    <property type="molecule type" value="Genomic_DNA"/>
</dbReference>
<dbReference type="RefSeq" id="WP_094851485.1">
    <property type="nucleotide sequence ID" value="NZ_NEVM01000001.1"/>
</dbReference>
<evidence type="ECO:0000256" key="2">
    <source>
        <dbReference type="SAM" id="SignalP"/>
    </source>
</evidence>
<dbReference type="PROSITE" id="PS51257">
    <property type="entry name" value="PROKAR_LIPOPROTEIN"/>
    <property type="match status" value="1"/>
</dbReference>
<protein>
    <recommendedName>
        <fullName evidence="5">Lipoprotein</fullName>
    </recommendedName>
</protein>
<feature type="chain" id="PRO_5012130510" description="Lipoprotein" evidence="2">
    <location>
        <begin position="25"/>
        <end position="84"/>
    </location>
</feature>
<name>A0A261SKT8_9BORD</name>
<accession>A0A261SKT8</accession>
<dbReference type="AlphaFoldDB" id="A0A261SKT8"/>
<feature type="signal peptide" evidence="2">
    <location>
        <begin position="1"/>
        <end position="24"/>
    </location>
</feature>
<evidence type="ECO:0000313" key="3">
    <source>
        <dbReference type="EMBL" id="OZI37380.1"/>
    </source>
</evidence>
<proteinExistence type="predicted"/>
<evidence type="ECO:0008006" key="5">
    <source>
        <dbReference type="Google" id="ProtNLM"/>
    </source>
</evidence>
<keyword evidence="2" id="KW-0732">Signal</keyword>
<evidence type="ECO:0000256" key="1">
    <source>
        <dbReference type="SAM" id="MobiDB-lite"/>
    </source>
</evidence>
<evidence type="ECO:0000313" key="4">
    <source>
        <dbReference type="Proteomes" id="UP000216020"/>
    </source>
</evidence>
<feature type="compositionally biased region" description="Polar residues" evidence="1">
    <location>
        <begin position="37"/>
        <end position="61"/>
    </location>
</feature>
<comment type="caution">
    <text evidence="3">The sequence shown here is derived from an EMBL/GenBank/DDBJ whole genome shotgun (WGS) entry which is preliminary data.</text>
</comment>
<dbReference type="Proteomes" id="UP000216020">
    <property type="component" value="Unassembled WGS sequence"/>
</dbReference>